<name>A0A4S3M1P0_9FLAO</name>
<dbReference type="SUPFAM" id="SSF50156">
    <property type="entry name" value="PDZ domain-like"/>
    <property type="match status" value="1"/>
</dbReference>
<dbReference type="EMBL" id="SSMC01000002">
    <property type="protein sequence ID" value="THD67469.1"/>
    <property type="molecule type" value="Genomic_DNA"/>
</dbReference>
<dbReference type="PROSITE" id="PS51257">
    <property type="entry name" value="PROKAR_LIPOPROTEIN"/>
    <property type="match status" value="1"/>
</dbReference>
<dbReference type="PROSITE" id="PS50106">
    <property type="entry name" value="PDZ"/>
    <property type="match status" value="1"/>
</dbReference>
<evidence type="ECO:0000259" key="2">
    <source>
        <dbReference type="PROSITE" id="PS50106"/>
    </source>
</evidence>
<dbReference type="Proteomes" id="UP000305939">
    <property type="component" value="Unassembled WGS sequence"/>
</dbReference>
<dbReference type="GO" id="GO:0004175">
    <property type="term" value="F:endopeptidase activity"/>
    <property type="evidence" value="ECO:0007669"/>
    <property type="project" value="TreeGrafter"/>
</dbReference>
<dbReference type="GO" id="GO:0007165">
    <property type="term" value="P:signal transduction"/>
    <property type="evidence" value="ECO:0007669"/>
    <property type="project" value="TreeGrafter"/>
</dbReference>
<keyword evidence="3" id="KW-0645">Protease</keyword>
<evidence type="ECO:0000313" key="4">
    <source>
        <dbReference type="Proteomes" id="UP000305939"/>
    </source>
</evidence>
<keyword evidence="3" id="KW-0378">Hydrolase</keyword>
<dbReference type="InterPro" id="IPR029045">
    <property type="entry name" value="ClpP/crotonase-like_dom_sf"/>
</dbReference>
<keyword evidence="4" id="KW-1185">Reference proteome</keyword>
<dbReference type="InterPro" id="IPR001478">
    <property type="entry name" value="PDZ"/>
</dbReference>
<sequence>MKKALPFYLILLLVFISACTDQDDNIFVPDAETEIQDFIWKGLNTYYFWQADVADLRDDRFGSQEDYQTFLSQYSDPSDLFDALLSPEDRFSYITDDYVELQNARAGNFDSNGMEFGLIGYTDSDRVDGYVRYVYEGSDADLKGIKRGDLFTGVNGQRLNRANYFELLFGESSGQYTLDMAAFDTQDMIVPNGQSVDLAKSPATLNPVFLVKTFDLSNGVKAGYLMYNRFTATFDQKLNQAFGELKAAGIDELVLDMRYNPGGSVNSSVNLASMITGQFNNDLFVSLKYNQKQQRFNTDYKFRSTLSGEGINSLELTRVYVITTARTASASELIINGLDPYIDVIQVGDVTTGKNEASVTLYDSPSFRFDDEALNPNHTWAMQPIIARNENSIGFSDYIDGFVPEVPLREDLRNLGVLGEVSEPLLARALSQIDPSLAPKFLPLPTLAGKELLGSDWHELLKNDMYLEDPL</sequence>
<dbReference type="PANTHER" id="PTHR32060:SF30">
    <property type="entry name" value="CARBOXY-TERMINAL PROCESSING PROTEASE CTPA"/>
    <property type="match status" value="1"/>
</dbReference>
<dbReference type="InterPro" id="IPR041613">
    <property type="entry name" value="Pept_S41_N"/>
</dbReference>
<evidence type="ECO:0000256" key="1">
    <source>
        <dbReference type="SAM" id="SignalP"/>
    </source>
</evidence>
<proteinExistence type="predicted"/>
<dbReference type="Gene3D" id="3.30.750.170">
    <property type="match status" value="1"/>
</dbReference>
<reference evidence="3 4" key="1">
    <citation type="submission" date="2019-04" db="EMBL/GenBank/DDBJ databases">
        <title>Draft genome sequence of Robertkochia marina CC-AMO-30D.</title>
        <authorList>
            <person name="Hameed A."/>
            <person name="Lin S.-Y."/>
            <person name="Shahina M."/>
            <person name="Lai W.-A."/>
            <person name="Young C.-C."/>
        </authorList>
    </citation>
    <scope>NUCLEOTIDE SEQUENCE [LARGE SCALE GENOMIC DNA]</scope>
    <source>
        <strain evidence="3 4">CC-AMO-30D</strain>
    </source>
</reference>
<dbReference type="CDD" id="cd07561">
    <property type="entry name" value="Peptidase_S41_CPP_like"/>
    <property type="match status" value="1"/>
</dbReference>
<dbReference type="GO" id="GO:0006508">
    <property type="term" value="P:proteolysis"/>
    <property type="evidence" value="ECO:0007669"/>
    <property type="project" value="UniProtKB-KW"/>
</dbReference>
<gene>
    <name evidence="3" type="ORF">E7Z59_07350</name>
</gene>
<evidence type="ECO:0000313" key="3">
    <source>
        <dbReference type="EMBL" id="THD67469.1"/>
    </source>
</evidence>
<dbReference type="PANTHER" id="PTHR32060">
    <property type="entry name" value="TAIL-SPECIFIC PROTEASE"/>
    <property type="match status" value="1"/>
</dbReference>
<feature type="signal peptide" evidence="1">
    <location>
        <begin position="1"/>
        <end position="20"/>
    </location>
</feature>
<dbReference type="InterPro" id="IPR005151">
    <property type="entry name" value="Tail-specific_protease"/>
</dbReference>
<feature type="chain" id="PRO_5020484703" evidence="1">
    <location>
        <begin position="21"/>
        <end position="471"/>
    </location>
</feature>
<keyword evidence="1" id="KW-0732">Signal</keyword>
<accession>A0A4S3M1P0</accession>
<dbReference type="Pfam" id="PF18294">
    <property type="entry name" value="Pept_S41_N"/>
    <property type="match status" value="1"/>
</dbReference>
<dbReference type="OrthoDB" id="7168509at2"/>
<dbReference type="GO" id="GO:0030288">
    <property type="term" value="C:outer membrane-bounded periplasmic space"/>
    <property type="evidence" value="ECO:0007669"/>
    <property type="project" value="TreeGrafter"/>
</dbReference>
<organism evidence="3 4">
    <name type="scientific">Robertkochia marina</name>
    <dbReference type="NCBI Taxonomy" id="1227945"/>
    <lineage>
        <taxon>Bacteria</taxon>
        <taxon>Pseudomonadati</taxon>
        <taxon>Bacteroidota</taxon>
        <taxon>Flavobacteriia</taxon>
        <taxon>Flavobacteriales</taxon>
        <taxon>Flavobacteriaceae</taxon>
        <taxon>Robertkochia</taxon>
    </lineage>
</organism>
<dbReference type="SMART" id="SM00245">
    <property type="entry name" value="TSPc"/>
    <property type="match status" value="1"/>
</dbReference>
<feature type="domain" description="PDZ" evidence="2">
    <location>
        <begin position="98"/>
        <end position="159"/>
    </location>
</feature>
<dbReference type="RefSeq" id="WP_136335674.1">
    <property type="nucleotide sequence ID" value="NZ_QXMP01000005.1"/>
</dbReference>
<dbReference type="Gene3D" id="3.90.226.10">
    <property type="entry name" value="2-enoyl-CoA Hydratase, Chain A, domain 1"/>
    <property type="match status" value="1"/>
</dbReference>
<dbReference type="SUPFAM" id="SSF52096">
    <property type="entry name" value="ClpP/crotonase"/>
    <property type="match status" value="1"/>
</dbReference>
<protein>
    <submittedName>
        <fullName evidence="3">Carboxyl-terminal protease</fullName>
    </submittedName>
</protein>
<dbReference type="InterPro" id="IPR036034">
    <property type="entry name" value="PDZ_sf"/>
</dbReference>
<dbReference type="GO" id="GO:0008236">
    <property type="term" value="F:serine-type peptidase activity"/>
    <property type="evidence" value="ECO:0007669"/>
    <property type="project" value="InterPro"/>
</dbReference>
<dbReference type="AlphaFoldDB" id="A0A4S3M1P0"/>
<comment type="caution">
    <text evidence="3">The sequence shown here is derived from an EMBL/GenBank/DDBJ whole genome shotgun (WGS) entry which is preliminary data.</text>
</comment>
<dbReference type="Gene3D" id="2.30.42.10">
    <property type="match status" value="1"/>
</dbReference>
<dbReference type="Pfam" id="PF03572">
    <property type="entry name" value="Peptidase_S41"/>
    <property type="match status" value="1"/>
</dbReference>